<evidence type="ECO:0000313" key="4">
    <source>
        <dbReference type="EMBL" id="KAJ3477363.1"/>
    </source>
</evidence>
<gene>
    <name evidence="4" type="ORF">NLI96_g10512</name>
</gene>
<dbReference type="Proteomes" id="UP001212997">
    <property type="component" value="Unassembled WGS sequence"/>
</dbReference>
<comment type="caution">
    <text evidence="4">The sequence shown here is derived from an EMBL/GenBank/DDBJ whole genome shotgun (WGS) entry which is preliminary data.</text>
</comment>
<dbReference type="InterPro" id="IPR001509">
    <property type="entry name" value="Epimerase_deHydtase"/>
</dbReference>
<dbReference type="PANTHER" id="PTHR10366:SF564">
    <property type="entry name" value="STEROL-4-ALPHA-CARBOXYLATE 3-DEHYDROGENASE, DECARBOXYLATING"/>
    <property type="match status" value="1"/>
</dbReference>
<accession>A0AAD5UTM1</accession>
<organism evidence="4 5">
    <name type="scientific">Meripilus lineatus</name>
    <dbReference type="NCBI Taxonomy" id="2056292"/>
    <lineage>
        <taxon>Eukaryota</taxon>
        <taxon>Fungi</taxon>
        <taxon>Dikarya</taxon>
        <taxon>Basidiomycota</taxon>
        <taxon>Agaricomycotina</taxon>
        <taxon>Agaricomycetes</taxon>
        <taxon>Polyporales</taxon>
        <taxon>Meripilaceae</taxon>
        <taxon>Meripilus</taxon>
    </lineage>
</organism>
<dbReference type="Pfam" id="PF01370">
    <property type="entry name" value="Epimerase"/>
    <property type="match status" value="1"/>
</dbReference>
<dbReference type="AlphaFoldDB" id="A0AAD5UTM1"/>
<dbReference type="GO" id="GO:0016616">
    <property type="term" value="F:oxidoreductase activity, acting on the CH-OH group of donors, NAD or NADP as acceptor"/>
    <property type="evidence" value="ECO:0007669"/>
    <property type="project" value="TreeGrafter"/>
</dbReference>
<reference evidence="4" key="1">
    <citation type="submission" date="2022-07" db="EMBL/GenBank/DDBJ databases">
        <title>Genome Sequence of Physisporinus lineatus.</title>
        <authorList>
            <person name="Buettner E."/>
        </authorList>
    </citation>
    <scope>NUCLEOTIDE SEQUENCE</scope>
    <source>
        <strain evidence="4">VT162</strain>
    </source>
</reference>
<dbReference type="EMBL" id="JANAWD010000602">
    <property type="protein sequence ID" value="KAJ3477363.1"/>
    <property type="molecule type" value="Genomic_DNA"/>
</dbReference>
<evidence type="ECO:0000256" key="1">
    <source>
        <dbReference type="ARBA" id="ARBA00023002"/>
    </source>
</evidence>
<keyword evidence="1" id="KW-0560">Oxidoreductase</keyword>
<name>A0AAD5UTM1_9APHY</name>
<proteinExistence type="inferred from homology"/>
<keyword evidence="5" id="KW-1185">Reference proteome</keyword>
<evidence type="ECO:0000313" key="5">
    <source>
        <dbReference type="Proteomes" id="UP001212997"/>
    </source>
</evidence>
<feature type="domain" description="NAD-dependent epimerase/dehydratase" evidence="3">
    <location>
        <begin position="7"/>
        <end position="115"/>
    </location>
</feature>
<dbReference type="InterPro" id="IPR036291">
    <property type="entry name" value="NAD(P)-bd_dom_sf"/>
</dbReference>
<protein>
    <recommendedName>
        <fullName evidence="3">NAD-dependent epimerase/dehydratase domain-containing protein</fullName>
    </recommendedName>
</protein>
<evidence type="ECO:0000259" key="3">
    <source>
        <dbReference type="Pfam" id="PF01370"/>
    </source>
</evidence>
<dbReference type="Gene3D" id="3.40.50.720">
    <property type="entry name" value="NAD(P)-binding Rossmann-like Domain"/>
    <property type="match status" value="1"/>
</dbReference>
<dbReference type="InterPro" id="IPR050425">
    <property type="entry name" value="NAD(P)_dehydrat-like"/>
</dbReference>
<dbReference type="PANTHER" id="PTHR10366">
    <property type="entry name" value="NAD DEPENDENT EPIMERASE/DEHYDRATASE"/>
    <property type="match status" value="1"/>
</dbReference>
<comment type="similarity">
    <text evidence="2">Belongs to the NAD(P)-dependent epimerase/dehydratase family. Dihydroflavonol-4-reductase subfamily.</text>
</comment>
<sequence length="355" mass="39476">MSGSTLVLVTGITGFLGSHVVDQLLRDGYRVRGTARSAKVSLAQEGYAAYGSQYEVVAIDDLVRGDFTEALRGDGFLPSREVTTHVVEQAAIEGSLNVFRQAEQAGVRKFAYASSIVTVRSISMRDLNTSTPISPYSDQGKPPFFPRSIVPNSTCEEWLDVSKEDALEDPFFVYAVEKTEAERAVWDFVDQHPHIEMLAVNPPFFYGPFAPGFRNPEAKIAVLSTNVLIYNLIRLDGPPLPGVFIDVRDVARGLINALKAPPSSRVGRKRILMSGEWFSAKDAIEYLEQMRPDLKDRLSEPGRRVPPVPKSLIDNKRATEILGLEFHGWKQTLLEAVDDLLRLEQEWRAKGLTPS</sequence>
<evidence type="ECO:0000256" key="2">
    <source>
        <dbReference type="ARBA" id="ARBA00023445"/>
    </source>
</evidence>
<dbReference type="SUPFAM" id="SSF51735">
    <property type="entry name" value="NAD(P)-binding Rossmann-fold domains"/>
    <property type="match status" value="1"/>
</dbReference>